<dbReference type="AlphaFoldDB" id="A0A917K570"/>
<accession>A0A917K570</accession>
<name>A0A917K570_9ACTN</name>
<dbReference type="EMBL" id="BMQA01000001">
    <property type="protein sequence ID" value="GGI99490.1"/>
    <property type="molecule type" value="Genomic_DNA"/>
</dbReference>
<comment type="caution">
    <text evidence="1">The sequence shown here is derived from an EMBL/GenBank/DDBJ whole genome shotgun (WGS) entry which is preliminary data.</text>
</comment>
<sequence>MFAASFTTKRVEEDIPVITVKSDNVAVEAVRAAGTVEALAVTFADQATGTKVAGRTARESTGRPELTEAAVVVSGGRGVGGLESFALIKSATPSAATSLPCG</sequence>
<dbReference type="Proteomes" id="UP000657574">
    <property type="component" value="Unassembled WGS sequence"/>
</dbReference>
<evidence type="ECO:0000313" key="2">
    <source>
        <dbReference type="Proteomes" id="UP000657574"/>
    </source>
</evidence>
<reference evidence="1" key="2">
    <citation type="submission" date="2020-09" db="EMBL/GenBank/DDBJ databases">
        <authorList>
            <person name="Sun Q."/>
            <person name="Ohkuma M."/>
        </authorList>
    </citation>
    <scope>NUCLEOTIDE SEQUENCE</scope>
    <source>
        <strain evidence="1">JCM 3086</strain>
    </source>
</reference>
<evidence type="ECO:0000313" key="1">
    <source>
        <dbReference type="EMBL" id="GGI99490.1"/>
    </source>
</evidence>
<keyword evidence="2" id="KW-1185">Reference proteome</keyword>
<gene>
    <name evidence="1" type="ORF">GCM10010121_007210</name>
</gene>
<protein>
    <submittedName>
        <fullName evidence="1">Uncharacterized protein</fullName>
    </submittedName>
</protein>
<reference evidence="1" key="1">
    <citation type="journal article" date="2014" name="Int. J. Syst. Evol. Microbiol.">
        <title>Complete genome sequence of Corynebacterium casei LMG S-19264T (=DSM 44701T), isolated from a smear-ripened cheese.</title>
        <authorList>
            <consortium name="US DOE Joint Genome Institute (JGI-PGF)"/>
            <person name="Walter F."/>
            <person name="Albersmeier A."/>
            <person name="Kalinowski J."/>
            <person name="Ruckert C."/>
        </authorList>
    </citation>
    <scope>NUCLEOTIDE SEQUENCE</scope>
    <source>
        <strain evidence="1">JCM 3086</strain>
    </source>
</reference>
<organism evidence="1 2">
    <name type="scientific">Streptomyces brasiliensis</name>
    <dbReference type="NCBI Taxonomy" id="1954"/>
    <lineage>
        <taxon>Bacteria</taxon>
        <taxon>Bacillati</taxon>
        <taxon>Actinomycetota</taxon>
        <taxon>Actinomycetes</taxon>
        <taxon>Kitasatosporales</taxon>
        <taxon>Streptomycetaceae</taxon>
        <taxon>Streptomyces</taxon>
    </lineage>
</organism>
<proteinExistence type="predicted"/>